<dbReference type="Gene3D" id="2.30.110.10">
    <property type="entry name" value="Electron Transport, Fmn-binding Protein, Chain A"/>
    <property type="match status" value="1"/>
</dbReference>
<dbReference type="PIRSF" id="PIRSF010372">
    <property type="entry name" value="PaiB"/>
    <property type="match status" value="1"/>
</dbReference>
<name>A0A9W8RTW1_9HYPO</name>
<reference evidence="1" key="1">
    <citation type="submission" date="2022-09" db="EMBL/GenBank/DDBJ databases">
        <title>Fusarium specimens isolated from Avocado Roots.</title>
        <authorList>
            <person name="Stajich J."/>
            <person name="Roper C."/>
            <person name="Heimlech-Rivalta G."/>
        </authorList>
    </citation>
    <scope>NUCLEOTIDE SEQUENCE</scope>
    <source>
        <strain evidence="1">CF00136</strain>
    </source>
</reference>
<comment type="caution">
    <text evidence="1">The sequence shown here is derived from an EMBL/GenBank/DDBJ whole genome shotgun (WGS) entry which is preliminary data.</text>
</comment>
<dbReference type="Pfam" id="PF04299">
    <property type="entry name" value="FMN_bind_2"/>
    <property type="match status" value="1"/>
</dbReference>
<sequence>MFIPSVHREAQIPVLRQLIRSTTLGVLTTAVPSDQHPLILSSHIPWVLDVDDEKNDTELGRLRGHIARQNPQTQAMIAALETAAKEGKDSQTLDQEVLVLFTAGFDHYVTPKFYTETKPTTAKVVPTWNYAAVQAYGTIKVYHDSKSEESSQFLSRQIDDLSQHTETSVMDYTGKGDRPGPWKVSDAPERYIEIMKKNIVGIEIVIHRLEGKIKMSQEMRKGDRDGVVRGFGNLDTDAARAVGAMVHERSEMKEALKA</sequence>
<dbReference type="EMBL" id="JAOQAZ010000027">
    <property type="protein sequence ID" value="KAJ4252012.1"/>
    <property type="molecule type" value="Genomic_DNA"/>
</dbReference>
<dbReference type="PANTHER" id="PTHR35802">
    <property type="entry name" value="PROTEASE SYNTHASE AND SPORULATION PROTEIN PAI 2"/>
    <property type="match status" value="1"/>
</dbReference>
<dbReference type="InterPro" id="IPR012349">
    <property type="entry name" value="Split_barrel_FMN-bd"/>
</dbReference>
<keyword evidence="2" id="KW-1185">Reference proteome</keyword>
<dbReference type="Proteomes" id="UP001152049">
    <property type="component" value="Unassembled WGS sequence"/>
</dbReference>
<dbReference type="AlphaFoldDB" id="A0A9W8RTW1"/>
<dbReference type="InterPro" id="IPR007396">
    <property type="entry name" value="TR_PAI2-type"/>
</dbReference>
<gene>
    <name evidence="1" type="ORF">NW762_011313</name>
</gene>
<organism evidence="1 2">
    <name type="scientific">Fusarium torreyae</name>
    <dbReference type="NCBI Taxonomy" id="1237075"/>
    <lineage>
        <taxon>Eukaryota</taxon>
        <taxon>Fungi</taxon>
        <taxon>Dikarya</taxon>
        <taxon>Ascomycota</taxon>
        <taxon>Pezizomycotina</taxon>
        <taxon>Sordariomycetes</taxon>
        <taxon>Hypocreomycetidae</taxon>
        <taxon>Hypocreales</taxon>
        <taxon>Nectriaceae</taxon>
        <taxon>Fusarium</taxon>
    </lineage>
</organism>
<proteinExistence type="predicted"/>
<evidence type="ECO:0000313" key="2">
    <source>
        <dbReference type="Proteomes" id="UP001152049"/>
    </source>
</evidence>
<evidence type="ECO:0008006" key="3">
    <source>
        <dbReference type="Google" id="ProtNLM"/>
    </source>
</evidence>
<dbReference type="SUPFAM" id="SSF50475">
    <property type="entry name" value="FMN-binding split barrel"/>
    <property type="match status" value="1"/>
</dbReference>
<dbReference type="PANTHER" id="PTHR35802:SF1">
    <property type="entry name" value="PROTEASE SYNTHASE AND SPORULATION PROTEIN PAI 2"/>
    <property type="match status" value="1"/>
</dbReference>
<evidence type="ECO:0000313" key="1">
    <source>
        <dbReference type="EMBL" id="KAJ4252012.1"/>
    </source>
</evidence>
<accession>A0A9W8RTW1</accession>
<protein>
    <recommendedName>
        <fullName evidence="3">Transcriptional regulator</fullName>
    </recommendedName>
</protein>
<dbReference type="OrthoDB" id="2101473at2759"/>